<dbReference type="Proteomes" id="UP000760480">
    <property type="component" value="Unassembled WGS sequence"/>
</dbReference>
<reference evidence="2 3" key="1">
    <citation type="submission" date="2019-03" db="EMBL/GenBank/DDBJ databases">
        <title>Metabolic reconstructions from genomes of highly enriched 'Candidatus Accumulibacter' and 'Candidatus Competibacter' bioreactor populations.</title>
        <authorList>
            <person name="Annavajhala M.K."/>
            <person name="Welles L."/>
            <person name="Abbas B."/>
            <person name="Sorokin D."/>
            <person name="Park H."/>
            <person name="Van Loosdrecht M."/>
            <person name="Chandran K."/>
        </authorList>
    </citation>
    <scope>NUCLEOTIDE SEQUENCE [LARGE SCALE GENOMIC DNA]</scope>
    <source>
        <strain evidence="2 3">SBR_G</strain>
    </source>
</reference>
<dbReference type="InterPro" id="IPR018551">
    <property type="entry name" value="DUF2007"/>
</dbReference>
<sequence length="76" mass="8320">MNAPWTSLTVFDALAPAEIARGRLLVEDIPCVLVDRSLLQLGIVADGIELQVPESDLERARQALARDYSGELELES</sequence>
<name>A0ABX1TGB9_9GAMM</name>
<proteinExistence type="predicted"/>
<protein>
    <recommendedName>
        <fullName evidence="1">DUF2007 domain-containing protein</fullName>
    </recommendedName>
</protein>
<dbReference type="RefSeq" id="WP_169247662.1">
    <property type="nucleotide sequence ID" value="NZ_SPMZ01000011.1"/>
</dbReference>
<feature type="domain" description="DUF2007" evidence="1">
    <location>
        <begin position="16"/>
        <end position="65"/>
    </location>
</feature>
<keyword evidence="3" id="KW-1185">Reference proteome</keyword>
<evidence type="ECO:0000259" key="1">
    <source>
        <dbReference type="Pfam" id="PF09413"/>
    </source>
</evidence>
<accession>A0ABX1TGB9</accession>
<evidence type="ECO:0000313" key="3">
    <source>
        <dbReference type="Proteomes" id="UP000760480"/>
    </source>
</evidence>
<dbReference type="Pfam" id="PF09413">
    <property type="entry name" value="DUF2007"/>
    <property type="match status" value="1"/>
</dbReference>
<organism evidence="2 3">
    <name type="scientific">Candidatus Competibacter phosphatis</name>
    <dbReference type="NCBI Taxonomy" id="221280"/>
    <lineage>
        <taxon>Bacteria</taxon>
        <taxon>Pseudomonadati</taxon>
        <taxon>Pseudomonadota</taxon>
        <taxon>Gammaproteobacteria</taxon>
        <taxon>Candidatus Competibacteraceae</taxon>
        <taxon>Candidatus Competibacter</taxon>
    </lineage>
</organism>
<comment type="caution">
    <text evidence="2">The sequence shown here is derived from an EMBL/GenBank/DDBJ whole genome shotgun (WGS) entry which is preliminary data.</text>
</comment>
<gene>
    <name evidence="2" type="ORF">E4P82_03865</name>
</gene>
<dbReference type="EMBL" id="SPMZ01000011">
    <property type="protein sequence ID" value="NMQ18412.1"/>
    <property type="molecule type" value="Genomic_DNA"/>
</dbReference>
<evidence type="ECO:0000313" key="2">
    <source>
        <dbReference type="EMBL" id="NMQ18412.1"/>
    </source>
</evidence>